<keyword evidence="2" id="KW-1185">Reference proteome</keyword>
<dbReference type="Gramene" id="Bra013795.1">
    <property type="protein sequence ID" value="Bra013795.1-P"/>
    <property type="gene ID" value="Bra013795"/>
</dbReference>
<reference evidence="1 2" key="1">
    <citation type="journal article" date="2011" name="Nat. Genet.">
        <title>The genome of the mesopolyploid crop species Brassica rapa.</title>
        <authorList>
            <consortium name="Brassica rapa Genome Sequencing Project Consortium"/>
            <person name="Wang X."/>
            <person name="Wang H."/>
            <person name="Wang J."/>
            <person name="Sun R."/>
            <person name="Wu J."/>
            <person name="Liu S."/>
            <person name="Bai Y."/>
            <person name="Mun J.H."/>
            <person name="Bancroft I."/>
            <person name="Cheng F."/>
            <person name="Huang S."/>
            <person name="Li X."/>
            <person name="Hua W."/>
            <person name="Wang J."/>
            <person name="Wang X."/>
            <person name="Freeling M."/>
            <person name="Pires J.C."/>
            <person name="Paterson A.H."/>
            <person name="Chalhoub B."/>
            <person name="Wang B."/>
            <person name="Hayward A."/>
            <person name="Sharpe A.G."/>
            <person name="Park B.S."/>
            <person name="Weisshaar B."/>
            <person name="Liu B."/>
            <person name="Li B."/>
            <person name="Liu B."/>
            <person name="Tong C."/>
            <person name="Song C."/>
            <person name="Duran C."/>
            <person name="Peng C."/>
            <person name="Geng C."/>
            <person name="Koh C."/>
            <person name="Lin C."/>
            <person name="Edwards D."/>
            <person name="Mu D."/>
            <person name="Shen D."/>
            <person name="Soumpourou E."/>
            <person name="Li F."/>
            <person name="Fraser F."/>
            <person name="Conant G."/>
            <person name="Lassalle G."/>
            <person name="King G.J."/>
            <person name="Bonnema G."/>
            <person name="Tang H."/>
            <person name="Wang H."/>
            <person name="Belcram H."/>
            <person name="Zhou H."/>
            <person name="Hirakawa H."/>
            <person name="Abe H."/>
            <person name="Guo H."/>
            <person name="Wang H."/>
            <person name="Jin H."/>
            <person name="Parkin I.A."/>
            <person name="Batley J."/>
            <person name="Kim J.S."/>
            <person name="Just J."/>
            <person name="Li J."/>
            <person name="Xu J."/>
            <person name="Deng J."/>
            <person name="Kim J.A."/>
            <person name="Li J."/>
            <person name="Yu J."/>
            <person name="Meng J."/>
            <person name="Wang J."/>
            <person name="Min J."/>
            <person name="Poulain J."/>
            <person name="Wang J."/>
            <person name="Hatakeyama K."/>
            <person name="Wu K."/>
            <person name="Wang L."/>
            <person name="Fang L."/>
            <person name="Trick M."/>
            <person name="Links M.G."/>
            <person name="Zhao M."/>
            <person name="Jin M."/>
            <person name="Ramchiary N."/>
            <person name="Drou N."/>
            <person name="Berkman P.J."/>
            <person name="Cai Q."/>
            <person name="Huang Q."/>
            <person name="Li R."/>
            <person name="Tabata S."/>
            <person name="Cheng S."/>
            <person name="Zhang S."/>
            <person name="Zhang S."/>
            <person name="Huang S."/>
            <person name="Sato S."/>
            <person name="Sun S."/>
            <person name="Kwon S.J."/>
            <person name="Choi S.R."/>
            <person name="Lee T.H."/>
            <person name="Fan W."/>
            <person name="Zhao X."/>
            <person name="Tan X."/>
            <person name="Xu X."/>
            <person name="Wang Y."/>
            <person name="Qiu Y."/>
            <person name="Yin Y."/>
            <person name="Li Y."/>
            <person name="Du Y."/>
            <person name="Liao Y."/>
            <person name="Lim Y."/>
            <person name="Narusaka Y."/>
            <person name="Wang Y."/>
            <person name="Wang Z."/>
            <person name="Li Z."/>
            <person name="Wang Z."/>
            <person name="Xiong Z."/>
            <person name="Zhang Z."/>
        </authorList>
    </citation>
    <scope>NUCLEOTIDE SEQUENCE [LARGE SCALE GENOMIC DNA]</scope>
    <source>
        <strain evidence="1 2">cv. Chiifu-401-42</strain>
    </source>
</reference>
<dbReference type="EnsemblPlants" id="Bra013795.1">
    <property type="protein sequence ID" value="Bra013795.1-P"/>
    <property type="gene ID" value="Bra013795"/>
</dbReference>
<evidence type="ECO:0000313" key="2">
    <source>
        <dbReference type="Proteomes" id="UP000011750"/>
    </source>
</evidence>
<sequence length="122" mass="13176">MSGASSVLSEVYHNFSVLLSATEQTDRLVSGRIRDENELVTGVADCKHGRTSERLSGRPFKVQGCSGGRRLGGLRYGGECRSETSSGYGFCEAFGIFDSSGEVKGESITVSVKKREERIGFL</sequence>
<reference evidence="1 2" key="2">
    <citation type="journal article" date="2018" name="Hortic Res">
        <title>Improved Brassica rapa reference genome by single-molecule sequencing and chromosome conformation capture technologies.</title>
        <authorList>
            <person name="Zhang L."/>
            <person name="Cai X."/>
            <person name="Wu J."/>
            <person name="Liu M."/>
            <person name="Grob S."/>
            <person name="Cheng F."/>
            <person name="Liang J."/>
            <person name="Cai C."/>
            <person name="Liu Z."/>
            <person name="Liu B."/>
            <person name="Wang F."/>
            <person name="Li S."/>
            <person name="Liu F."/>
            <person name="Li X."/>
            <person name="Cheng L."/>
            <person name="Yang W."/>
            <person name="Li M.H."/>
            <person name="Grossniklaus U."/>
            <person name="Zheng H."/>
            <person name="Wang X."/>
        </authorList>
    </citation>
    <scope>NUCLEOTIDE SEQUENCE [LARGE SCALE GENOMIC DNA]</scope>
    <source>
        <strain evidence="1 2">cv. Chiifu-401-42</strain>
    </source>
</reference>
<proteinExistence type="predicted"/>
<dbReference type="HOGENOM" id="CLU_2029962_0_0_1"/>
<dbReference type="Proteomes" id="UP000011750">
    <property type="component" value="Chromosome A01"/>
</dbReference>
<dbReference type="InParanoid" id="M4DBD5"/>
<dbReference type="AlphaFoldDB" id="M4DBD5"/>
<reference evidence="1" key="3">
    <citation type="submission" date="2023-03" db="UniProtKB">
        <authorList>
            <consortium name="EnsemblPlants"/>
        </authorList>
    </citation>
    <scope>IDENTIFICATION</scope>
    <source>
        <strain evidence="1">cv. Chiifu-401-42</strain>
    </source>
</reference>
<protein>
    <submittedName>
        <fullName evidence="1">Uncharacterized protein</fullName>
    </submittedName>
</protein>
<accession>M4DBD5</accession>
<name>M4DBD5_BRACM</name>
<organism evidence="1 2">
    <name type="scientific">Brassica campestris</name>
    <name type="common">Field mustard</name>
    <dbReference type="NCBI Taxonomy" id="3711"/>
    <lineage>
        <taxon>Eukaryota</taxon>
        <taxon>Viridiplantae</taxon>
        <taxon>Streptophyta</taxon>
        <taxon>Embryophyta</taxon>
        <taxon>Tracheophyta</taxon>
        <taxon>Spermatophyta</taxon>
        <taxon>Magnoliopsida</taxon>
        <taxon>eudicotyledons</taxon>
        <taxon>Gunneridae</taxon>
        <taxon>Pentapetalae</taxon>
        <taxon>rosids</taxon>
        <taxon>malvids</taxon>
        <taxon>Brassicales</taxon>
        <taxon>Brassicaceae</taxon>
        <taxon>Brassiceae</taxon>
        <taxon>Brassica</taxon>
    </lineage>
</organism>
<evidence type="ECO:0000313" key="1">
    <source>
        <dbReference type="EnsemblPlants" id="Bra013795.1-P"/>
    </source>
</evidence>